<dbReference type="FunFam" id="2.30.29.30:FF:000404">
    <property type="entry name" value="Non-specific serine/threonine protein kinase"/>
    <property type="match status" value="1"/>
</dbReference>
<dbReference type="FunFam" id="1.10.510.10:FF:000033">
    <property type="entry name" value="Non-specific serine/threonine protein kinase"/>
    <property type="match status" value="1"/>
</dbReference>
<feature type="binding site" evidence="12">
    <location>
        <position position="410"/>
    </location>
    <ligand>
        <name>ATP</name>
        <dbReference type="ChEBI" id="CHEBI:30616"/>
    </ligand>
</feature>
<accession>B4GMK7</accession>
<dbReference type="OMA" id="QDESMEM"/>
<evidence type="ECO:0000256" key="5">
    <source>
        <dbReference type="ARBA" id="ARBA00022553"/>
    </source>
</evidence>
<protein>
    <recommendedName>
        <fullName evidence="2">non-specific serine/threonine protein kinase</fullName>
        <ecNumber evidence="2">2.7.11.1</ecNumber>
    </recommendedName>
</protein>
<dbReference type="InterPro" id="IPR011993">
    <property type="entry name" value="PH-like_dom_sf"/>
</dbReference>
<dbReference type="eggNOG" id="KOG0690">
    <property type="taxonomic scope" value="Eukaryota"/>
</dbReference>
<evidence type="ECO:0000256" key="7">
    <source>
        <dbReference type="ARBA" id="ARBA00022741"/>
    </source>
</evidence>
<keyword evidence="3" id="KW-0217">Developmental protein</keyword>
<dbReference type="GO" id="GO:0060292">
    <property type="term" value="P:long-term synaptic depression"/>
    <property type="evidence" value="ECO:0007669"/>
    <property type="project" value="EnsemblMetazoa"/>
</dbReference>
<dbReference type="Pfam" id="PF00433">
    <property type="entry name" value="Pkinase_C"/>
    <property type="match status" value="1"/>
</dbReference>
<evidence type="ECO:0000259" key="15">
    <source>
        <dbReference type="PROSITE" id="PS50011"/>
    </source>
</evidence>
<dbReference type="GO" id="GO:0035264">
    <property type="term" value="P:multicellular organism growth"/>
    <property type="evidence" value="ECO:0007669"/>
    <property type="project" value="EnsemblMetazoa"/>
</dbReference>
<dbReference type="GO" id="GO:0050773">
    <property type="term" value="P:regulation of dendrite development"/>
    <property type="evidence" value="ECO:0007669"/>
    <property type="project" value="EnsemblMetazoa"/>
</dbReference>
<comment type="similarity">
    <text evidence="1">Belongs to the protein kinase superfamily. AGC Ser/Thr protein kinase family. RAC subfamily.</text>
</comment>
<dbReference type="GO" id="GO:0048680">
    <property type="term" value="P:positive regulation of axon regeneration"/>
    <property type="evidence" value="ECO:0007669"/>
    <property type="project" value="EnsemblMetazoa"/>
</dbReference>
<dbReference type="GO" id="GO:0030307">
    <property type="term" value="P:positive regulation of cell growth"/>
    <property type="evidence" value="ECO:0007669"/>
    <property type="project" value="EnsemblMetazoa"/>
</dbReference>
<dbReference type="GO" id="GO:0043025">
    <property type="term" value="C:neuronal cell body"/>
    <property type="evidence" value="ECO:0007669"/>
    <property type="project" value="EnsemblMetazoa"/>
</dbReference>
<dbReference type="GO" id="GO:0042632">
    <property type="term" value="P:cholesterol homeostasis"/>
    <property type="evidence" value="ECO:0007669"/>
    <property type="project" value="EnsemblMetazoa"/>
</dbReference>
<keyword evidence="7 12" id="KW-0547">Nucleotide-binding</keyword>
<dbReference type="GO" id="GO:0007427">
    <property type="term" value="P:epithelial cell migration, open tracheal system"/>
    <property type="evidence" value="ECO:0007669"/>
    <property type="project" value="EnsemblMetazoa"/>
</dbReference>
<dbReference type="SMR" id="B4GMK7"/>
<dbReference type="InterPro" id="IPR008271">
    <property type="entry name" value="Ser/Thr_kinase_AS"/>
</dbReference>
<dbReference type="SMART" id="SM00220">
    <property type="entry name" value="S_TKc"/>
    <property type="match status" value="1"/>
</dbReference>
<evidence type="ECO:0000256" key="13">
    <source>
        <dbReference type="SAM" id="MobiDB-lite"/>
    </source>
</evidence>
<feature type="domain" description="PH" evidence="14">
    <location>
        <begin position="220"/>
        <end position="326"/>
    </location>
</feature>
<feature type="compositionally biased region" description="Low complexity" evidence="13">
    <location>
        <begin position="50"/>
        <end position="64"/>
    </location>
</feature>
<dbReference type="GO" id="GO:0045886">
    <property type="term" value="P:negative regulation of synaptic assembly at neuromuscular junction"/>
    <property type="evidence" value="ECO:0007669"/>
    <property type="project" value="EnsemblMetazoa"/>
</dbReference>
<keyword evidence="8" id="KW-0418">Kinase</keyword>
<dbReference type="GO" id="GO:0044319">
    <property type="term" value="P:wound healing, spreading of cells"/>
    <property type="evidence" value="ECO:0007669"/>
    <property type="project" value="EnsemblMetazoa"/>
</dbReference>
<feature type="compositionally biased region" description="Polar residues" evidence="13">
    <location>
        <begin position="195"/>
        <end position="211"/>
    </location>
</feature>
<sequence>MQSRTIFCSVLSTRYSRYSRYWRYRCVTCRGISFEDSTYQHQQQQQQQQKQKQQQQLRQTQSRRQCWRLQPQQEPLDVPLPLRAPRAPKATSACGAMTKRRPANPFGSGNARRLTVVASAAATGSASSSSTSTPSPGHQLDLNSANNNGSNNSSSLDNISRIQPSWLDGSQQQQHHHPHQQQKNHPQQQGLATDGSMSMSVTFGTPNTPNMSMDLAARPTVVKEGWLMKRGEHIKTWRQRYFVLRSDGSLMGYRSKPADSAVMQPSEQLLNNFTVRGCQIMSVDRPKPFTFIIRGLQWTTVIERTFAVDTEMERQQWTEAIRNVSSRLSEMGEMAMSPSVQTDMADVDMAGIAEVELSEQFSRQGTTCNSSGVKKVTLENFEFLKVLGKGTFGKVILCREKATAKLYAIKILKKEVIIQKDEVEHTLTESRVLKTTNHPFLISLKYSFQTNDRLCFVMQYVNGGELFWHLSHERIFTEDRTRFYGAEIISALGYLHSQGIIYRDLKLENLLLDKDGHIKVADFGLCKEDITYGRTTKTFCGTPEYLAPEVLDDTDYGQAVDWWGTGVVMYEMICGRLPFYNRDHDVLFTLILAEEVKFPRNITDEAKNLLSGLLAKDPKKRLGGGQDDVKAIQDHPFFASINWTDLVLKKIPPPFKPQVTSDTDTRYFDKEFTGESVELTPPDPTGPLGSIAEEPLFPQFSYQGDMATTLGTSSHISTSTSLASMQ</sequence>
<dbReference type="PROSITE" id="PS00108">
    <property type="entry name" value="PROTEIN_KINASE_ST"/>
    <property type="match status" value="1"/>
</dbReference>
<proteinExistence type="inferred from homology"/>
<dbReference type="GO" id="GO:0007623">
    <property type="term" value="P:circadian rhythm"/>
    <property type="evidence" value="ECO:0007669"/>
    <property type="project" value="EnsemblMetazoa"/>
</dbReference>
<dbReference type="PROSITE" id="PS50003">
    <property type="entry name" value="PH_DOMAIN"/>
    <property type="match status" value="1"/>
</dbReference>
<dbReference type="SUPFAM" id="SSF50729">
    <property type="entry name" value="PH domain-like"/>
    <property type="match status" value="1"/>
</dbReference>
<dbReference type="Gene3D" id="2.30.29.30">
    <property type="entry name" value="Pleckstrin-homology domain (PH domain)/Phosphotyrosine-binding domain (PTB)"/>
    <property type="match status" value="1"/>
</dbReference>
<dbReference type="GO" id="GO:0045793">
    <property type="term" value="P:positive regulation of cell size"/>
    <property type="evidence" value="ECO:0007669"/>
    <property type="project" value="EnsemblMetazoa"/>
</dbReference>
<dbReference type="GO" id="GO:0048477">
    <property type="term" value="P:oogenesis"/>
    <property type="evidence" value="ECO:0007669"/>
    <property type="project" value="EnsemblMetazoa"/>
</dbReference>
<evidence type="ECO:0000256" key="4">
    <source>
        <dbReference type="ARBA" id="ARBA00022527"/>
    </source>
</evidence>
<dbReference type="Gene3D" id="3.30.200.20">
    <property type="entry name" value="Phosphorylase Kinase, domain 1"/>
    <property type="match status" value="1"/>
</dbReference>
<dbReference type="Pfam" id="PF00069">
    <property type="entry name" value="Pkinase"/>
    <property type="match status" value="1"/>
</dbReference>
<dbReference type="SMART" id="SM00233">
    <property type="entry name" value="PH"/>
    <property type="match status" value="1"/>
</dbReference>
<dbReference type="PROSITE" id="PS50011">
    <property type="entry name" value="PROTEIN_KINASE_DOM"/>
    <property type="match status" value="1"/>
</dbReference>
<dbReference type="GO" id="GO:0043524">
    <property type="term" value="P:negative regulation of neuron apoptotic process"/>
    <property type="evidence" value="ECO:0007669"/>
    <property type="project" value="EnsemblMetazoa"/>
</dbReference>
<dbReference type="GO" id="GO:0040018">
    <property type="term" value="P:positive regulation of multicellular organism growth"/>
    <property type="evidence" value="ECO:0007669"/>
    <property type="project" value="EnsemblMetazoa"/>
</dbReference>
<evidence type="ECO:0000256" key="8">
    <source>
        <dbReference type="ARBA" id="ARBA00022777"/>
    </source>
</evidence>
<dbReference type="GO" id="GO:0006979">
    <property type="term" value="P:response to oxidative stress"/>
    <property type="evidence" value="ECO:0007669"/>
    <property type="project" value="EnsemblMetazoa"/>
</dbReference>
<dbReference type="GO" id="GO:0005829">
    <property type="term" value="C:cytosol"/>
    <property type="evidence" value="ECO:0007669"/>
    <property type="project" value="EnsemblMetazoa"/>
</dbReference>
<dbReference type="GO" id="GO:0005524">
    <property type="term" value="F:ATP binding"/>
    <property type="evidence" value="ECO:0007669"/>
    <property type="project" value="UniProtKB-UniRule"/>
</dbReference>
<dbReference type="GO" id="GO:1904263">
    <property type="term" value="P:positive regulation of TORC1 signaling"/>
    <property type="evidence" value="ECO:0007669"/>
    <property type="project" value="EnsemblMetazoa"/>
</dbReference>
<evidence type="ECO:0000256" key="9">
    <source>
        <dbReference type="ARBA" id="ARBA00022840"/>
    </source>
</evidence>
<feature type="compositionally biased region" description="Low complexity" evidence="13">
    <location>
        <begin position="115"/>
        <end position="160"/>
    </location>
</feature>
<dbReference type="Proteomes" id="UP000008744">
    <property type="component" value="Unassembled WGS sequence"/>
</dbReference>
<dbReference type="GO" id="GO:1903688">
    <property type="term" value="P:positive regulation of border follicle cell migration"/>
    <property type="evidence" value="ECO:0007669"/>
    <property type="project" value="EnsemblMetazoa"/>
</dbReference>
<dbReference type="Pfam" id="PF00169">
    <property type="entry name" value="PH"/>
    <property type="match status" value="1"/>
</dbReference>
<feature type="domain" description="Protein kinase" evidence="15">
    <location>
        <begin position="381"/>
        <end position="638"/>
    </location>
</feature>
<dbReference type="FunFam" id="3.30.200.20:FF:001053">
    <property type="entry name" value="Non-specific serine/threonine protein kinase"/>
    <property type="match status" value="1"/>
</dbReference>
<dbReference type="GO" id="GO:0010897">
    <property type="term" value="P:negative regulation of triglyceride catabolic process"/>
    <property type="evidence" value="ECO:0007669"/>
    <property type="project" value="EnsemblMetazoa"/>
</dbReference>
<dbReference type="GO" id="GO:0004674">
    <property type="term" value="F:protein serine/threonine kinase activity"/>
    <property type="evidence" value="ECO:0007669"/>
    <property type="project" value="UniProtKB-KW"/>
</dbReference>
<dbReference type="GO" id="GO:0035206">
    <property type="term" value="P:regulation of hemocyte proliferation"/>
    <property type="evidence" value="ECO:0007669"/>
    <property type="project" value="EnsemblMetazoa"/>
</dbReference>
<keyword evidence="5" id="KW-0597">Phosphoprotein</keyword>
<dbReference type="PROSITE" id="PS00107">
    <property type="entry name" value="PROTEIN_KINASE_ATP"/>
    <property type="match status" value="1"/>
</dbReference>
<evidence type="ECO:0000259" key="14">
    <source>
        <dbReference type="PROSITE" id="PS50003"/>
    </source>
</evidence>
<dbReference type="AlphaFoldDB" id="B4GMK7"/>
<dbReference type="EC" id="2.7.11.1" evidence="2"/>
<keyword evidence="18" id="KW-1185">Reference proteome</keyword>
<comment type="catalytic activity">
    <reaction evidence="10">
        <text>L-threonyl-[protein] + ATP = O-phospho-L-threonyl-[protein] + ADP + H(+)</text>
        <dbReference type="Rhea" id="RHEA:46608"/>
        <dbReference type="Rhea" id="RHEA-COMP:11060"/>
        <dbReference type="Rhea" id="RHEA-COMP:11605"/>
        <dbReference type="ChEBI" id="CHEBI:15378"/>
        <dbReference type="ChEBI" id="CHEBI:30013"/>
        <dbReference type="ChEBI" id="CHEBI:30616"/>
        <dbReference type="ChEBI" id="CHEBI:61977"/>
        <dbReference type="ChEBI" id="CHEBI:456216"/>
        <dbReference type="EC" id="2.7.11.1"/>
    </reaction>
</comment>
<evidence type="ECO:0000256" key="11">
    <source>
        <dbReference type="ARBA" id="ARBA00048679"/>
    </source>
</evidence>
<dbReference type="InterPro" id="IPR039026">
    <property type="entry name" value="PH_PKB"/>
</dbReference>
<dbReference type="PANTHER" id="PTHR24351">
    <property type="entry name" value="RIBOSOMAL PROTEIN S6 KINASE"/>
    <property type="match status" value="1"/>
</dbReference>
<dbReference type="EMBL" id="CH479185">
    <property type="protein sequence ID" value="EDW38081.1"/>
    <property type="molecule type" value="Genomic_DNA"/>
</dbReference>
<dbReference type="GO" id="GO:0008284">
    <property type="term" value="P:positive regulation of cell population proliferation"/>
    <property type="evidence" value="ECO:0007669"/>
    <property type="project" value="EnsemblMetazoa"/>
</dbReference>
<keyword evidence="9 12" id="KW-0067">ATP-binding</keyword>
<feature type="compositionally biased region" description="Low complexity" evidence="13">
    <location>
        <begin position="79"/>
        <end position="88"/>
    </location>
</feature>
<evidence type="ECO:0000313" key="17">
    <source>
        <dbReference type="EMBL" id="EDW38081.1"/>
    </source>
</evidence>
<comment type="catalytic activity">
    <reaction evidence="11">
        <text>L-seryl-[protein] + ATP = O-phospho-L-seryl-[protein] + ADP + H(+)</text>
        <dbReference type="Rhea" id="RHEA:17989"/>
        <dbReference type="Rhea" id="RHEA-COMP:9863"/>
        <dbReference type="Rhea" id="RHEA-COMP:11604"/>
        <dbReference type="ChEBI" id="CHEBI:15378"/>
        <dbReference type="ChEBI" id="CHEBI:29999"/>
        <dbReference type="ChEBI" id="CHEBI:30616"/>
        <dbReference type="ChEBI" id="CHEBI:83421"/>
        <dbReference type="ChEBI" id="CHEBI:456216"/>
        <dbReference type="EC" id="2.7.11.1"/>
    </reaction>
</comment>
<feature type="domain" description="AGC-kinase C-terminal" evidence="16">
    <location>
        <begin position="639"/>
        <end position="712"/>
    </location>
</feature>
<dbReference type="GO" id="GO:0090278">
    <property type="term" value="P:negative regulation of peptide hormone secretion"/>
    <property type="evidence" value="ECO:0007669"/>
    <property type="project" value="EnsemblMetazoa"/>
</dbReference>
<dbReference type="OrthoDB" id="63267at2759"/>
<dbReference type="Gene3D" id="1.10.510.10">
    <property type="entry name" value="Transferase(Phosphotransferase) domain 1"/>
    <property type="match status" value="1"/>
</dbReference>
<reference evidence="17 18" key="1">
    <citation type="journal article" date="2007" name="Nature">
        <title>Evolution of genes and genomes on the Drosophila phylogeny.</title>
        <authorList>
            <consortium name="Drosophila 12 Genomes Consortium"/>
            <person name="Clark A.G."/>
            <person name="Eisen M.B."/>
            <person name="Smith D.R."/>
            <person name="Bergman C.M."/>
            <person name="Oliver B."/>
            <person name="Markow T.A."/>
            <person name="Kaufman T.C."/>
            <person name="Kellis M."/>
            <person name="Gelbart W."/>
            <person name="Iyer V.N."/>
            <person name="Pollard D.A."/>
            <person name="Sackton T.B."/>
            <person name="Larracuente A.M."/>
            <person name="Singh N.D."/>
            <person name="Abad J.P."/>
            <person name="Abt D.N."/>
            <person name="Adryan B."/>
            <person name="Aguade M."/>
            <person name="Akashi H."/>
            <person name="Anderson W.W."/>
            <person name="Aquadro C.F."/>
            <person name="Ardell D.H."/>
            <person name="Arguello R."/>
            <person name="Artieri C.G."/>
            <person name="Barbash D.A."/>
            <person name="Barker D."/>
            <person name="Barsanti P."/>
            <person name="Batterham P."/>
            <person name="Batzoglou S."/>
            <person name="Begun D."/>
            <person name="Bhutkar A."/>
            <person name="Blanco E."/>
            <person name="Bosak S.A."/>
            <person name="Bradley R.K."/>
            <person name="Brand A.D."/>
            <person name="Brent M.R."/>
            <person name="Brooks A.N."/>
            <person name="Brown R.H."/>
            <person name="Butlin R.K."/>
            <person name="Caggese C."/>
            <person name="Calvi B.R."/>
            <person name="Bernardo de Carvalho A."/>
            <person name="Caspi A."/>
            <person name="Castrezana S."/>
            <person name="Celniker S.E."/>
            <person name="Chang J.L."/>
            <person name="Chapple C."/>
            <person name="Chatterji S."/>
            <person name="Chinwalla A."/>
            <person name="Civetta A."/>
            <person name="Clifton S.W."/>
            <person name="Comeron J.M."/>
            <person name="Costello J.C."/>
            <person name="Coyne J.A."/>
            <person name="Daub J."/>
            <person name="David R.G."/>
            <person name="Delcher A.L."/>
            <person name="Delehaunty K."/>
            <person name="Do C.B."/>
            <person name="Ebling H."/>
            <person name="Edwards K."/>
            <person name="Eickbush T."/>
            <person name="Evans J.D."/>
            <person name="Filipski A."/>
            <person name="Findeiss S."/>
            <person name="Freyhult E."/>
            <person name="Fulton L."/>
            <person name="Fulton R."/>
            <person name="Garcia A.C."/>
            <person name="Gardiner A."/>
            <person name="Garfield D.A."/>
            <person name="Garvin B.E."/>
            <person name="Gibson G."/>
            <person name="Gilbert D."/>
            <person name="Gnerre S."/>
            <person name="Godfrey J."/>
            <person name="Good R."/>
            <person name="Gotea V."/>
            <person name="Gravely B."/>
            <person name="Greenberg A.J."/>
            <person name="Griffiths-Jones S."/>
            <person name="Gross S."/>
            <person name="Guigo R."/>
            <person name="Gustafson E.A."/>
            <person name="Haerty W."/>
            <person name="Hahn M.W."/>
            <person name="Halligan D.L."/>
            <person name="Halpern A.L."/>
            <person name="Halter G.M."/>
            <person name="Han M.V."/>
            <person name="Heger A."/>
            <person name="Hillier L."/>
            <person name="Hinrichs A.S."/>
            <person name="Holmes I."/>
            <person name="Hoskins R.A."/>
            <person name="Hubisz M.J."/>
            <person name="Hultmark D."/>
            <person name="Huntley M.A."/>
            <person name="Jaffe D.B."/>
            <person name="Jagadeeshan S."/>
            <person name="Jeck W.R."/>
            <person name="Johnson J."/>
            <person name="Jones C.D."/>
            <person name="Jordan W.C."/>
            <person name="Karpen G.H."/>
            <person name="Kataoka E."/>
            <person name="Keightley P.D."/>
            <person name="Kheradpour P."/>
            <person name="Kirkness E.F."/>
            <person name="Koerich L.B."/>
            <person name="Kristiansen K."/>
            <person name="Kudrna D."/>
            <person name="Kulathinal R.J."/>
            <person name="Kumar S."/>
            <person name="Kwok R."/>
            <person name="Lander E."/>
            <person name="Langley C.H."/>
            <person name="Lapoint R."/>
            <person name="Lazzaro B.P."/>
            <person name="Lee S.J."/>
            <person name="Levesque L."/>
            <person name="Li R."/>
            <person name="Lin C.F."/>
            <person name="Lin M.F."/>
            <person name="Lindblad-Toh K."/>
            <person name="Llopart A."/>
            <person name="Long M."/>
            <person name="Low L."/>
            <person name="Lozovsky E."/>
            <person name="Lu J."/>
            <person name="Luo M."/>
            <person name="Machado C.A."/>
            <person name="Makalowski W."/>
            <person name="Marzo M."/>
            <person name="Matsuda M."/>
            <person name="Matzkin L."/>
            <person name="McAllister B."/>
            <person name="McBride C.S."/>
            <person name="McKernan B."/>
            <person name="McKernan K."/>
            <person name="Mendez-Lago M."/>
            <person name="Minx P."/>
            <person name="Mollenhauer M.U."/>
            <person name="Montooth K."/>
            <person name="Mount S.M."/>
            <person name="Mu X."/>
            <person name="Myers E."/>
            <person name="Negre B."/>
            <person name="Newfeld S."/>
            <person name="Nielsen R."/>
            <person name="Noor M.A."/>
            <person name="O'Grady P."/>
            <person name="Pachter L."/>
            <person name="Papaceit M."/>
            <person name="Parisi M.J."/>
            <person name="Parisi M."/>
            <person name="Parts L."/>
            <person name="Pedersen J.S."/>
            <person name="Pesole G."/>
            <person name="Phillippy A.M."/>
            <person name="Ponting C.P."/>
            <person name="Pop M."/>
            <person name="Porcelli D."/>
            <person name="Powell J.R."/>
            <person name="Prohaska S."/>
            <person name="Pruitt K."/>
            <person name="Puig M."/>
            <person name="Quesneville H."/>
            <person name="Ram K.R."/>
            <person name="Rand D."/>
            <person name="Rasmussen M.D."/>
            <person name="Reed L.K."/>
            <person name="Reenan R."/>
            <person name="Reily A."/>
            <person name="Remington K.A."/>
            <person name="Rieger T.T."/>
            <person name="Ritchie M.G."/>
            <person name="Robin C."/>
            <person name="Rogers Y.H."/>
            <person name="Rohde C."/>
            <person name="Rozas J."/>
            <person name="Rubenfield M.J."/>
            <person name="Ruiz A."/>
            <person name="Russo S."/>
            <person name="Salzberg S.L."/>
            <person name="Sanchez-Gracia A."/>
            <person name="Saranga D.J."/>
            <person name="Sato H."/>
            <person name="Schaeffer S.W."/>
            <person name="Schatz M.C."/>
            <person name="Schlenke T."/>
            <person name="Schwartz R."/>
            <person name="Segarra C."/>
            <person name="Singh R.S."/>
            <person name="Sirot L."/>
            <person name="Sirota M."/>
            <person name="Sisneros N.B."/>
            <person name="Smith C.D."/>
            <person name="Smith T.F."/>
            <person name="Spieth J."/>
            <person name="Stage D.E."/>
            <person name="Stark A."/>
            <person name="Stephan W."/>
            <person name="Strausberg R.L."/>
            <person name="Strempel S."/>
            <person name="Sturgill D."/>
            <person name="Sutton G."/>
            <person name="Sutton G.G."/>
            <person name="Tao W."/>
            <person name="Teichmann S."/>
            <person name="Tobari Y.N."/>
            <person name="Tomimura Y."/>
            <person name="Tsolas J.M."/>
            <person name="Valente V.L."/>
            <person name="Venter E."/>
            <person name="Venter J.C."/>
            <person name="Vicario S."/>
            <person name="Vieira F.G."/>
            <person name="Vilella A.J."/>
            <person name="Villasante A."/>
            <person name="Walenz B."/>
            <person name="Wang J."/>
            <person name="Wasserman M."/>
            <person name="Watts T."/>
            <person name="Wilson D."/>
            <person name="Wilson R.K."/>
            <person name="Wing R.A."/>
            <person name="Wolfner M.F."/>
            <person name="Wong A."/>
            <person name="Wong G.K."/>
            <person name="Wu C.I."/>
            <person name="Wu G."/>
            <person name="Yamamoto D."/>
            <person name="Yang H.P."/>
            <person name="Yang S.P."/>
            <person name="Yorke J.A."/>
            <person name="Yoshida K."/>
            <person name="Zdobnov E."/>
            <person name="Zhang P."/>
            <person name="Zhang Y."/>
            <person name="Zimin A.V."/>
            <person name="Baldwin J."/>
            <person name="Abdouelleil A."/>
            <person name="Abdulkadir J."/>
            <person name="Abebe A."/>
            <person name="Abera B."/>
            <person name="Abreu J."/>
            <person name="Acer S.C."/>
            <person name="Aftuck L."/>
            <person name="Alexander A."/>
            <person name="An P."/>
            <person name="Anderson E."/>
            <person name="Anderson S."/>
            <person name="Arachi H."/>
            <person name="Azer M."/>
            <person name="Bachantsang P."/>
            <person name="Barry A."/>
            <person name="Bayul T."/>
            <person name="Berlin A."/>
            <person name="Bessette D."/>
            <person name="Bloom T."/>
            <person name="Blye J."/>
            <person name="Boguslavskiy L."/>
            <person name="Bonnet C."/>
            <person name="Boukhgalter B."/>
            <person name="Bourzgui I."/>
            <person name="Brown A."/>
            <person name="Cahill P."/>
            <person name="Channer S."/>
            <person name="Cheshatsang Y."/>
            <person name="Chuda L."/>
            <person name="Citroen M."/>
            <person name="Collymore A."/>
            <person name="Cooke P."/>
            <person name="Costello M."/>
            <person name="D'Aco K."/>
            <person name="Daza R."/>
            <person name="De Haan G."/>
            <person name="DeGray S."/>
            <person name="DeMaso C."/>
            <person name="Dhargay N."/>
            <person name="Dooley K."/>
            <person name="Dooley E."/>
            <person name="Doricent M."/>
            <person name="Dorje P."/>
            <person name="Dorjee K."/>
            <person name="Dupes A."/>
            <person name="Elong R."/>
            <person name="Falk J."/>
            <person name="Farina A."/>
            <person name="Faro S."/>
            <person name="Ferguson D."/>
            <person name="Fisher S."/>
            <person name="Foley C.D."/>
            <person name="Franke A."/>
            <person name="Friedrich D."/>
            <person name="Gadbois L."/>
            <person name="Gearin G."/>
            <person name="Gearin C.R."/>
            <person name="Giannoukos G."/>
            <person name="Goode T."/>
            <person name="Graham J."/>
            <person name="Grandbois E."/>
            <person name="Grewal S."/>
            <person name="Gyaltsen K."/>
            <person name="Hafez N."/>
            <person name="Hagos B."/>
            <person name="Hall J."/>
            <person name="Henson C."/>
            <person name="Hollinger A."/>
            <person name="Honan T."/>
            <person name="Huard M.D."/>
            <person name="Hughes L."/>
            <person name="Hurhula B."/>
            <person name="Husby M.E."/>
            <person name="Kamat A."/>
            <person name="Kanga B."/>
            <person name="Kashin S."/>
            <person name="Khazanovich D."/>
            <person name="Kisner P."/>
            <person name="Lance K."/>
            <person name="Lara M."/>
            <person name="Lee W."/>
            <person name="Lennon N."/>
            <person name="Letendre F."/>
            <person name="LeVine R."/>
            <person name="Lipovsky A."/>
            <person name="Liu X."/>
            <person name="Liu J."/>
            <person name="Liu S."/>
            <person name="Lokyitsang T."/>
            <person name="Lokyitsang Y."/>
            <person name="Lubonja R."/>
            <person name="Lui A."/>
            <person name="MacDonald P."/>
            <person name="Magnisalis V."/>
            <person name="Maru K."/>
            <person name="Matthews C."/>
            <person name="McCusker W."/>
            <person name="McDonough S."/>
            <person name="Mehta T."/>
            <person name="Meldrim J."/>
            <person name="Meneus L."/>
            <person name="Mihai O."/>
            <person name="Mihalev A."/>
            <person name="Mihova T."/>
            <person name="Mittelman R."/>
            <person name="Mlenga V."/>
            <person name="Montmayeur A."/>
            <person name="Mulrain L."/>
            <person name="Navidi A."/>
            <person name="Naylor J."/>
            <person name="Negash T."/>
            <person name="Nguyen T."/>
            <person name="Nguyen N."/>
            <person name="Nicol R."/>
            <person name="Norbu C."/>
            <person name="Norbu N."/>
            <person name="Novod N."/>
            <person name="O'Neill B."/>
            <person name="Osman S."/>
            <person name="Markiewicz E."/>
            <person name="Oyono O.L."/>
            <person name="Patti C."/>
            <person name="Phunkhang P."/>
            <person name="Pierre F."/>
            <person name="Priest M."/>
            <person name="Raghuraman S."/>
            <person name="Rege F."/>
            <person name="Reyes R."/>
            <person name="Rise C."/>
            <person name="Rogov P."/>
            <person name="Ross K."/>
            <person name="Ryan E."/>
            <person name="Settipalli S."/>
            <person name="Shea T."/>
            <person name="Sherpa N."/>
            <person name="Shi L."/>
            <person name="Shih D."/>
            <person name="Sparrow T."/>
            <person name="Spaulding J."/>
            <person name="Stalker J."/>
            <person name="Stange-Thomann N."/>
            <person name="Stavropoulos S."/>
            <person name="Stone C."/>
            <person name="Strader C."/>
            <person name="Tesfaye S."/>
            <person name="Thomson T."/>
            <person name="Thoulutsang Y."/>
            <person name="Thoulutsang D."/>
            <person name="Topham K."/>
            <person name="Topping I."/>
            <person name="Tsamla T."/>
            <person name="Vassiliev H."/>
            <person name="Vo A."/>
            <person name="Wangchuk T."/>
            <person name="Wangdi T."/>
            <person name="Weiand M."/>
            <person name="Wilkinson J."/>
            <person name="Wilson A."/>
            <person name="Yadav S."/>
            <person name="Young G."/>
            <person name="Yu Q."/>
            <person name="Zembek L."/>
            <person name="Zhong D."/>
            <person name="Zimmer A."/>
            <person name="Zwirko Z."/>
            <person name="Jaffe D.B."/>
            <person name="Alvarez P."/>
            <person name="Brockman W."/>
            <person name="Butler J."/>
            <person name="Chin C."/>
            <person name="Gnerre S."/>
            <person name="Grabherr M."/>
            <person name="Kleber M."/>
            <person name="Mauceli E."/>
            <person name="MacCallum I."/>
        </authorList>
    </citation>
    <scope>NUCLEOTIDE SEQUENCE [LARGE SCALE GENOMIC DNA]</scope>
    <source>
        <strain evidence="18">MSH-3 / Tucson 14011-0111.49</strain>
    </source>
</reference>
<evidence type="ECO:0000256" key="10">
    <source>
        <dbReference type="ARBA" id="ARBA00047899"/>
    </source>
</evidence>
<name>B4GMK7_DROPE</name>
<dbReference type="InterPro" id="IPR017441">
    <property type="entry name" value="Protein_kinase_ATP_BS"/>
</dbReference>
<dbReference type="CDD" id="cd05571">
    <property type="entry name" value="STKc_PKB"/>
    <property type="match status" value="1"/>
</dbReference>
<dbReference type="SUPFAM" id="SSF56112">
    <property type="entry name" value="Protein kinase-like (PK-like)"/>
    <property type="match status" value="1"/>
</dbReference>
<dbReference type="InterPro" id="IPR017892">
    <property type="entry name" value="Pkinase_C"/>
</dbReference>
<evidence type="ECO:0000256" key="12">
    <source>
        <dbReference type="PROSITE-ProRule" id="PRU10141"/>
    </source>
</evidence>
<evidence type="ECO:0000256" key="3">
    <source>
        <dbReference type="ARBA" id="ARBA00022473"/>
    </source>
</evidence>
<dbReference type="STRING" id="7234.B4GMK7"/>
<dbReference type="PhylomeDB" id="B4GMK7"/>
<dbReference type="GO" id="GO:0043491">
    <property type="term" value="P:phosphatidylinositol 3-kinase/protein kinase B signal transduction"/>
    <property type="evidence" value="ECO:0007669"/>
    <property type="project" value="EnsemblMetazoa"/>
</dbReference>
<dbReference type="HOGENOM" id="CLU_000288_11_1_1"/>
<evidence type="ECO:0000256" key="6">
    <source>
        <dbReference type="ARBA" id="ARBA00022679"/>
    </source>
</evidence>
<evidence type="ECO:0000313" key="18">
    <source>
        <dbReference type="Proteomes" id="UP000008744"/>
    </source>
</evidence>
<dbReference type="InterPro" id="IPR000961">
    <property type="entry name" value="AGC-kinase_C"/>
</dbReference>
<keyword evidence="4" id="KW-0723">Serine/threonine-protein kinase</keyword>
<evidence type="ECO:0000259" key="16">
    <source>
        <dbReference type="PROSITE" id="PS51285"/>
    </source>
</evidence>
<feature type="region of interest" description="Disordered" evidence="13">
    <location>
        <begin position="50"/>
        <end position="212"/>
    </location>
</feature>
<dbReference type="GO" id="GO:0008286">
    <property type="term" value="P:insulin receptor signaling pathway"/>
    <property type="evidence" value="ECO:0007669"/>
    <property type="project" value="EnsemblMetazoa"/>
</dbReference>
<dbReference type="PROSITE" id="PS51285">
    <property type="entry name" value="AGC_KINASE_CTER"/>
    <property type="match status" value="1"/>
</dbReference>
<dbReference type="SMART" id="SM00133">
    <property type="entry name" value="S_TK_X"/>
    <property type="match status" value="1"/>
</dbReference>
<dbReference type="GO" id="GO:0005634">
    <property type="term" value="C:nucleus"/>
    <property type="evidence" value="ECO:0007669"/>
    <property type="project" value="EnsemblMetazoa"/>
</dbReference>
<dbReference type="GO" id="GO:0010884">
    <property type="term" value="P:positive regulation of lipid storage"/>
    <property type="evidence" value="ECO:0007669"/>
    <property type="project" value="EnsemblMetazoa"/>
</dbReference>
<organism evidence="18">
    <name type="scientific">Drosophila persimilis</name>
    <name type="common">Fruit fly</name>
    <dbReference type="NCBI Taxonomy" id="7234"/>
    <lineage>
        <taxon>Eukaryota</taxon>
        <taxon>Metazoa</taxon>
        <taxon>Ecdysozoa</taxon>
        <taxon>Arthropoda</taxon>
        <taxon>Hexapoda</taxon>
        <taxon>Insecta</taxon>
        <taxon>Pterygota</taxon>
        <taxon>Neoptera</taxon>
        <taxon>Endopterygota</taxon>
        <taxon>Diptera</taxon>
        <taxon>Brachycera</taxon>
        <taxon>Muscomorpha</taxon>
        <taxon>Ephydroidea</taxon>
        <taxon>Drosophilidae</taxon>
        <taxon>Drosophila</taxon>
        <taxon>Sophophora</taxon>
    </lineage>
</organism>
<dbReference type="GO" id="GO:0106310">
    <property type="term" value="F:protein serine kinase activity"/>
    <property type="evidence" value="ECO:0007669"/>
    <property type="project" value="RHEA"/>
</dbReference>
<dbReference type="GO" id="GO:0005938">
    <property type="term" value="C:cell cortex"/>
    <property type="evidence" value="ECO:0007669"/>
    <property type="project" value="EnsemblMetazoa"/>
</dbReference>
<evidence type="ECO:0000256" key="1">
    <source>
        <dbReference type="ARBA" id="ARBA00006935"/>
    </source>
</evidence>
<dbReference type="InterPro" id="IPR000719">
    <property type="entry name" value="Prot_kinase_dom"/>
</dbReference>
<dbReference type="GO" id="GO:0031104">
    <property type="term" value="P:dendrite regeneration"/>
    <property type="evidence" value="ECO:0007669"/>
    <property type="project" value="EnsemblMetazoa"/>
</dbReference>
<dbReference type="InterPro" id="IPR001849">
    <property type="entry name" value="PH_domain"/>
</dbReference>
<dbReference type="InterPro" id="IPR011009">
    <property type="entry name" value="Kinase-like_dom_sf"/>
</dbReference>
<gene>
    <name evidence="17" type="primary">Dper\GL12220</name>
    <name evidence="17" type="ORF">Dper_GL12220</name>
</gene>
<dbReference type="GO" id="GO:0046622">
    <property type="term" value="P:positive regulation of organ growth"/>
    <property type="evidence" value="ECO:0007669"/>
    <property type="project" value="EnsemblMetazoa"/>
</dbReference>
<dbReference type="GO" id="GO:0035331">
    <property type="term" value="P:negative regulation of hippo signaling"/>
    <property type="evidence" value="ECO:0007669"/>
    <property type="project" value="EnsemblMetazoa"/>
</dbReference>
<dbReference type="GO" id="GO:0048010">
    <property type="term" value="P:vascular endothelial growth factor receptor signaling pathway"/>
    <property type="evidence" value="ECO:0007669"/>
    <property type="project" value="EnsemblMetazoa"/>
</dbReference>
<keyword evidence="6" id="KW-0808">Transferase</keyword>
<evidence type="ECO:0000256" key="2">
    <source>
        <dbReference type="ARBA" id="ARBA00012513"/>
    </source>
</evidence>
<dbReference type="CDD" id="cd01241">
    <property type="entry name" value="PH_PKB"/>
    <property type="match status" value="1"/>
</dbReference>